<evidence type="ECO:0000313" key="6">
    <source>
        <dbReference type="EMBL" id="KAL3387681.1"/>
    </source>
</evidence>
<evidence type="ECO:0000256" key="4">
    <source>
        <dbReference type="ARBA" id="ARBA00023242"/>
    </source>
</evidence>
<keyword evidence="2 5" id="KW-0853">WD repeat</keyword>
<dbReference type="GO" id="GO:0005634">
    <property type="term" value="C:nucleus"/>
    <property type="evidence" value="ECO:0007669"/>
    <property type="project" value="UniProtKB-SubCell"/>
</dbReference>
<dbReference type="Pfam" id="PF00400">
    <property type="entry name" value="WD40"/>
    <property type="match status" value="1"/>
</dbReference>
<keyword evidence="4" id="KW-0539">Nucleus</keyword>
<comment type="subcellular location">
    <subcellularLocation>
        <location evidence="1">Nucleus</location>
    </subcellularLocation>
</comment>
<proteinExistence type="predicted"/>
<feature type="repeat" description="WD" evidence="5">
    <location>
        <begin position="222"/>
        <end position="244"/>
    </location>
</feature>
<sequence length="346" mass="39069">MADSVQGTFVSEKISKLRWKHEDFADARYFVSGTWDDPVNKVSYWTFQKNEEEELYPACVSSSPVVGDVTEIKFICKDQFVFSSSDGSVKVMKLEDDPYPNMKELTEWKTIHKFNKNEPAPCTALSNFEQDIVSVGEDGRINLLTAQQQNPVRVIDEADSCSLNCVDFLRHSEILTGNIRGHMKVWDLRSDQDVPATTIMLSEQSKTEATSIAHHPTQKHIVVAGGGDGSLTVWDLRYNTYPTSQLSAHSKSVSEILFHKDQPENLFTCSVSGEVWHWNNTQQSKLKLDTTDTHWLNSINNKANIHVNSLCTPLHKPVNSIDIDRATLIFGGDNEAIYVLRDINVF</sequence>
<dbReference type="SUPFAM" id="SSF50978">
    <property type="entry name" value="WD40 repeat-like"/>
    <property type="match status" value="1"/>
</dbReference>
<protein>
    <recommendedName>
        <fullName evidence="8">Nucleoporin Nup43</fullName>
    </recommendedName>
</protein>
<dbReference type="PANTHER" id="PTHR22652">
    <property type="entry name" value="NUCLEOPORIN NUP43"/>
    <property type="match status" value="1"/>
</dbReference>
<evidence type="ECO:0000256" key="1">
    <source>
        <dbReference type="ARBA" id="ARBA00004123"/>
    </source>
</evidence>
<dbReference type="InterPro" id="IPR001680">
    <property type="entry name" value="WD40_rpt"/>
</dbReference>
<reference evidence="6 7" key="1">
    <citation type="journal article" date="2024" name="bioRxiv">
        <title>A reference genome for Trichogramma kaykai: A tiny desert-dwelling parasitoid wasp with competing sex-ratio distorters.</title>
        <authorList>
            <person name="Culotta J."/>
            <person name="Lindsey A.R."/>
        </authorList>
    </citation>
    <scope>NUCLEOTIDE SEQUENCE [LARGE SCALE GENOMIC DNA]</scope>
    <source>
        <strain evidence="6 7">KSX58</strain>
    </source>
</reference>
<dbReference type="InterPro" id="IPR015943">
    <property type="entry name" value="WD40/YVTN_repeat-like_dom_sf"/>
</dbReference>
<dbReference type="InterPro" id="IPR019775">
    <property type="entry name" value="WD40_repeat_CS"/>
</dbReference>
<name>A0ABD2W480_9HYME</name>
<accession>A0ABD2W480</accession>
<keyword evidence="3" id="KW-0677">Repeat</keyword>
<evidence type="ECO:0000313" key="7">
    <source>
        <dbReference type="Proteomes" id="UP001627154"/>
    </source>
</evidence>
<evidence type="ECO:0000256" key="2">
    <source>
        <dbReference type="ARBA" id="ARBA00022574"/>
    </source>
</evidence>
<dbReference type="SMART" id="SM00320">
    <property type="entry name" value="WD40"/>
    <property type="match status" value="5"/>
</dbReference>
<dbReference type="AlphaFoldDB" id="A0ABD2W480"/>
<organism evidence="6 7">
    <name type="scientific">Trichogramma kaykai</name>
    <dbReference type="NCBI Taxonomy" id="54128"/>
    <lineage>
        <taxon>Eukaryota</taxon>
        <taxon>Metazoa</taxon>
        <taxon>Ecdysozoa</taxon>
        <taxon>Arthropoda</taxon>
        <taxon>Hexapoda</taxon>
        <taxon>Insecta</taxon>
        <taxon>Pterygota</taxon>
        <taxon>Neoptera</taxon>
        <taxon>Endopterygota</taxon>
        <taxon>Hymenoptera</taxon>
        <taxon>Apocrita</taxon>
        <taxon>Proctotrupomorpha</taxon>
        <taxon>Chalcidoidea</taxon>
        <taxon>Trichogrammatidae</taxon>
        <taxon>Trichogramma</taxon>
    </lineage>
</organism>
<dbReference type="Gene3D" id="2.130.10.10">
    <property type="entry name" value="YVTN repeat-like/Quinoprotein amine dehydrogenase"/>
    <property type="match status" value="1"/>
</dbReference>
<comment type="caution">
    <text evidence="6">The sequence shown here is derived from an EMBL/GenBank/DDBJ whole genome shotgun (WGS) entry which is preliminary data.</text>
</comment>
<evidence type="ECO:0000256" key="5">
    <source>
        <dbReference type="PROSITE-ProRule" id="PRU00221"/>
    </source>
</evidence>
<keyword evidence="7" id="KW-1185">Reference proteome</keyword>
<dbReference type="PROSITE" id="PS50082">
    <property type="entry name" value="WD_REPEATS_2"/>
    <property type="match status" value="1"/>
</dbReference>
<evidence type="ECO:0000256" key="3">
    <source>
        <dbReference type="ARBA" id="ARBA00022737"/>
    </source>
</evidence>
<dbReference type="PROSITE" id="PS00678">
    <property type="entry name" value="WD_REPEATS_1"/>
    <property type="match status" value="1"/>
</dbReference>
<dbReference type="Proteomes" id="UP001627154">
    <property type="component" value="Unassembled WGS sequence"/>
</dbReference>
<dbReference type="InterPro" id="IPR036322">
    <property type="entry name" value="WD40_repeat_dom_sf"/>
</dbReference>
<gene>
    <name evidence="6" type="ORF">TKK_016805</name>
</gene>
<evidence type="ECO:0008006" key="8">
    <source>
        <dbReference type="Google" id="ProtNLM"/>
    </source>
</evidence>
<dbReference type="PANTHER" id="PTHR22652:SF0">
    <property type="entry name" value="NUCLEOPORIN NUP43"/>
    <property type="match status" value="1"/>
</dbReference>
<dbReference type="EMBL" id="JBJJXI010000136">
    <property type="protein sequence ID" value="KAL3387681.1"/>
    <property type="molecule type" value="Genomic_DNA"/>
</dbReference>